<dbReference type="GO" id="GO:0071391">
    <property type="term" value="P:cellular response to estrogen stimulus"/>
    <property type="evidence" value="ECO:0007669"/>
    <property type="project" value="Ensembl"/>
</dbReference>
<dbReference type="FunFam" id="1.10.150.60:FF:000004">
    <property type="entry name" value="AT-rich interactive domain-containing protein 5B"/>
    <property type="match status" value="1"/>
</dbReference>
<feature type="region of interest" description="Disordered" evidence="7">
    <location>
        <begin position="1"/>
        <end position="69"/>
    </location>
</feature>
<dbReference type="SMART" id="SM01014">
    <property type="entry name" value="ARID"/>
    <property type="match status" value="1"/>
</dbReference>
<evidence type="ECO:0000259" key="8">
    <source>
        <dbReference type="PROSITE" id="PS51011"/>
    </source>
</evidence>
<keyword evidence="10" id="KW-1185">Reference proteome</keyword>
<dbReference type="GO" id="GO:0005730">
    <property type="term" value="C:nucleolus"/>
    <property type="evidence" value="ECO:0007669"/>
    <property type="project" value="Ensembl"/>
</dbReference>
<dbReference type="PANTHER" id="PTHR13964">
    <property type="entry name" value="RBP-RELATED"/>
    <property type="match status" value="1"/>
</dbReference>
<dbReference type="Ensembl" id="ENSSPUT00000004566.1">
    <property type="protein sequence ID" value="ENSSPUP00000004290.1"/>
    <property type="gene ID" value="ENSSPUG00000003325.1"/>
</dbReference>
<dbReference type="GO" id="GO:0000976">
    <property type="term" value="F:transcription cis-regulatory region binding"/>
    <property type="evidence" value="ECO:0007669"/>
    <property type="project" value="TreeGrafter"/>
</dbReference>
<dbReference type="GO" id="GO:0042802">
    <property type="term" value="F:identical protein binding"/>
    <property type="evidence" value="ECO:0007669"/>
    <property type="project" value="Ensembl"/>
</dbReference>
<dbReference type="InterPro" id="IPR036431">
    <property type="entry name" value="ARID_dom_sf"/>
</dbReference>
<dbReference type="GO" id="GO:0030331">
    <property type="term" value="F:nuclear estrogen receptor binding"/>
    <property type="evidence" value="ECO:0007669"/>
    <property type="project" value="Ensembl"/>
</dbReference>
<dbReference type="GO" id="GO:2000318">
    <property type="term" value="P:positive regulation of T-helper 17 type immune response"/>
    <property type="evidence" value="ECO:0007669"/>
    <property type="project" value="Ensembl"/>
</dbReference>
<feature type="region of interest" description="Disordered" evidence="7">
    <location>
        <begin position="308"/>
        <end position="399"/>
    </location>
</feature>
<protein>
    <submittedName>
        <fullName evidence="9">AT-rich interaction domain 5A</fullName>
    </submittedName>
</protein>
<keyword evidence="6" id="KW-0539">Nucleus</keyword>
<dbReference type="InterPro" id="IPR001606">
    <property type="entry name" value="ARID_dom"/>
</dbReference>
<dbReference type="CDD" id="cd16884">
    <property type="entry name" value="ARID_ARID5A"/>
    <property type="match status" value="1"/>
</dbReference>
<evidence type="ECO:0000256" key="7">
    <source>
        <dbReference type="SAM" id="MobiDB-lite"/>
    </source>
</evidence>
<dbReference type="GO" id="GO:0032740">
    <property type="term" value="P:positive regulation of interleukin-17 production"/>
    <property type="evidence" value="ECO:0007669"/>
    <property type="project" value="Ensembl"/>
</dbReference>
<feature type="region of interest" description="Disordered" evidence="7">
    <location>
        <begin position="523"/>
        <end position="560"/>
    </location>
</feature>
<feature type="domain" description="ARID" evidence="8">
    <location>
        <begin position="70"/>
        <end position="162"/>
    </location>
</feature>
<feature type="compositionally biased region" description="Basic and acidic residues" evidence="7">
    <location>
        <begin position="382"/>
        <end position="392"/>
    </location>
</feature>
<dbReference type="GO" id="GO:0035613">
    <property type="term" value="F:RNA stem-loop binding"/>
    <property type="evidence" value="ECO:0007669"/>
    <property type="project" value="Ensembl"/>
</dbReference>
<dbReference type="AlphaFoldDB" id="A0A8D0GEQ0"/>
<evidence type="ECO:0000313" key="9">
    <source>
        <dbReference type="Ensembl" id="ENSSPUP00000004290.1"/>
    </source>
</evidence>
<keyword evidence="2" id="KW-0805">Transcription regulation</keyword>
<dbReference type="GO" id="GO:0000122">
    <property type="term" value="P:negative regulation of transcription by RNA polymerase II"/>
    <property type="evidence" value="ECO:0007669"/>
    <property type="project" value="Ensembl"/>
</dbReference>
<keyword evidence="5" id="KW-0804">Transcription</keyword>
<gene>
    <name evidence="9" type="primary">ARID5A</name>
</gene>
<dbReference type="SMART" id="SM00501">
    <property type="entry name" value="BRIGHT"/>
    <property type="match status" value="1"/>
</dbReference>
<evidence type="ECO:0000256" key="5">
    <source>
        <dbReference type="ARBA" id="ARBA00023163"/>
    </source>
</evidence>
<evidence type="ECO:0000256" key="4">
    <source>
        <dbReference type="ARBA" id="ARBA00023159"/>
    </source>
</evidence>
<dbReference type="Gene3D" id="1.10.150.60">
    <property type="entry name" value="ARID DNA-binding domain"/>
    <property type="match status" value="1"/>
</dbReference>
<feature type="compositionally biased region" description="Basic and acidic residues" evidence="7">
    <location>
        <begin position="450"/>
        <end position="460"/>
    </location>
</feature>
<feature type="region of interest" description="Disordered" evidence="7">
    <location>
        <begin position="162"/>
        <end position="254"/>
    </location>
</feature>
<feature type="compositionally biased region" description="Basic and acidic residues" evidence="7">
    <location>
        <begin position="180"/>
        <end position="216"/>
    </location>
</feature>
<dbReference type="GO" id="GO:0005667">
    <property type="term" value="C:transcription regulator complex"/>
    <property type="evidence" value="ECO:0007669"/>
    <property type="project" value="Ensembl"/>
</dbReference>
<dbReference type="GO" id="GO:1905870">
    <property type="term" value="P:positive regulation of 3'-UTR-mediated mRNA stabilization"/>
    <property type="evidence" value="ECO:0007669"/>
    <property type="project" value="Ensembl"/>
</dbReference>
<dbReference type="InterPro" id="IPR051232">
    <property type="entry name" value="ARID/SWI1_ChromRemod"/>
</dbReference>
<dbReference type="GO" id="GO:0045944">
    <property type="term" value="P:positive regulation of transcription by RNA polymerase II"/>
    <property type="evidence" value="ECO:0007669"/>
    <property type="project" value="Ensembl"/>
</dbReference>
<feature type="region of interest" description="Disordered" evidence="7">
    <location>
        <begin position="440"/>
        <end position="507"/>
    </location>
</feature>
<reference evidence="9" key="2">
    <citation type="submission" date="2025-09" db="UniProtKB">
        <authorList>
            <consortium name="Ensembl"/>
        </authorList>
    </citation>
    <scope>IDENTIFICATION</scope>
</reference>
<dbReference type="GO" id="GO:0032729">
    <property type="term" value="P:positive regulation of type II interferon production"/>
    <property type="evidence" value="ECO:0007669"/>
    <property type="project" value="Ensembl"/>
</dbReference>
<feature type="compositionally biased region" description="Basic and acidic residues" evidence="7">
    <location>
        <begin position="44"/>
        <end position="57"/>
    </location>
</feature>
<name>A0A8D0GEQ0_SPHPU</name>
<dbReference type="GO" id="GO:0035925">
    <property type="term" value="F:mRNA 3'-UTR AU-rich region binding"/>
    <property type="evidence" value="ECO:0007669"/>
    <property type="project" value="Ensembl"/>
</dbReference>
<dbReference type="GeneTree" id="ENSGT00940000161253"/>
<evidence type="ECO:0000313" key="10">
    <source>
        <dbReference type="Proteomes" id="UP000694392"/>
    </source>
</evidence>
<dbReference type="GO" id="GO:0032760">
    <property type="term" value="P:positive regulation of tumor necrosis factor production"/>
    <property type="evidence" value="ECO:0007669"/>
    <property type="project" value="Ensembl"/>
</dbReference>
<reference evidence="9" key="1">
    <citation type="submission" date="2025-08" db="UniProtKB">
        <authorList>
            <consortium name="Ensembl"/>
        </authorList>
    </citation>
    <scope>IDENTIFICATION</scope>
</reference>
<dbReference type="Proteomes" id="UP000694392">
    <property type="component" value="Unplaced"/>
</dbReference>
<dbReference type="GO" id="GO:0002062">
    <property type="term" value="P:chondrocyte differentiation"/>
    <property type="evidence" value="ECO:0007669"/>
    <property type="project" value="Ensembl"/>
</dbReference>
<evidence type="ECO:0000256" key="6">
    <source>
        <dbReference type="ARBA" id="ARBA00023242"/>
    </source>
</evidence>
<dbReference type="SUPFAM" id="SSF46774">
    <property type="entry name" value="ARID-like"/>
    <property type="match status" value="1"/>
</dbReference>
<feature type="compositionally biased region" description="Basic and acidic residues" evidence="7">
    <location>
        <begin position="308"/>
        <end position="322"/>
    </location>
</feature>
<dbReference type="GO" id="GO:0046966">
    <property type="term" value="F:nuclear thyroid hormone receptor binding"/>
    <property type="evidence" value="ECO:0007669"/>
    <property type="project" value="Ensembl"/>
</dbReference>
<keyword evidence="4" id="KW-0010">Activator</keyword>
<dbReference type="GO" id="GO:0071222">
    <property type="term" value="P:cellular response to lipopolysaccharide"/>
    <property type="evidence" value="ECO:0007669"/>
    <property type="project" value="Ensembl"/>
</dbReference>
<evidence type="ECO:0000256" key="3">
    <source>
        <dbReference type="ARBA" id="ARBA00023125"/>
    </source>
</evidence>
<feature type="compositionally biased region" description="Polar residues" evidence="7">
    <location>
        <begin position="527"/>
        <end position="543"/>
    </location>
</feature>
<keyword evidence="3" id="KW-0238">DNA-binding</keyword>
<accession>A0A8D0GEQ0</accession>
<comment type="subcellular location">
    <subcellularLocation>
        <location evidence="1">Nucleus</location>
    </subcellularLocation>
</comment>
<dbReference type="GO" id="GO:0046965">
    <property type="term" value="F:nuclear retinoid X receptor binding"/>
    <property type="evidence" value="ECO:0007669"/>
    <property type="project" value="Ensembl"/>
</dbReference>
<evidence type="ECO:0000256" key="1">
    <source>
        <dbReference type="ARBA" id="ARBA00004123"/>
    </source>
</evidence>
<dbReference type="PANTHER" id="PTHR13964:SF25">
    <property type="entry name" value="AT-RICH INTERACTIVE DOMAIN-CONTAINING PROTEIN 5A"/>
    <property type="match status" value="1"/>
</dbReference>
<proteinExistence type="predicted"/>
<dbReference type="GO" id="GO:2000556">
    <property type="term" value="P:positive regulation of T-helper 1 cell cytokine production"/>
    <property type="evidence" value="ECO:0007669"/>
    <property type="project" value="Ensembl"/>
</dbReference>
<dbReference type="Pfam" id="PF01388">
    <property type="entry name" value="ARID"/>
    <property type="match status" value="1"/>
</dbReference>
<dbReference type="GO" id="GO:0003682">
    <property type="term" value="F:chromatin binding"/>
    <property type="evidence" value="ECO:0007669"/>
    <property type="project" value="Ensembl"/>
</dbReference>
<evidence type="ECO:0000256" key="2">
    <source>
        <dbReference type="ARBA" id="ARBA00023015"/>
    </source>
</evidence>
<dbReference type="GO" id="GO:0050681">
    <property type="term" value="F:nuclear androgen receptor binding"/>
    <property type="evidence" value="ECO:0007669"/>
    <property type="project" value="Ensembl"/>
</dbReference>
<sequence length="722" mass="79632">MEECESQKASGLGPVEETSTANPGDEGSPSTEDWADQMESPAVKPDDSSEMEQKIPAEEIADGQTSNCEREEEQAFLVDLYKFMKERHTPIERVPHLGFKQINLWKIYKAVEKLGAYELVTGRRLWKNVYDMLGGSPGSTSSATCTRRHYERLVLPYVRHLKGEDDKPLPPVKPRKQYKVSKEPKGDKGDDSVEKTKKAKKEKNSRDQVLPEKVKSDAIPVPKTMDVPEQSKPGERTEGFPLPNSKDSAENQPPSSCHGSCKSHCCSETYKRLFSSFYFKGSHGIMSPLAKKKLLAQVSKAESLHCHEKHLSHCPEGKKARTGELSCSSKDSDPNRPSVIHHHEEGRSPQPEEDNPKDPVCSSHLPGTGEGASCPKGSPSPRDSHMPQRAEDGNLGCRPSPAPSVFTGYFHAYRSEVVKPVSCHPLRSSVERFPDFKDFQESSSSIYRQPGKDQHPKRQDDSEEPGEQPEDLRSKASRPRLSWSGDTQRPSAFHKGSPGEGKSSPFPSIKACWVPPMTSLAKASPQLPKNSGLVQPIPQSRTGSPALGSGQRNKRSLEEEGFVHGKKLKAVLPFIKEAEPKDRGVHEGSPSAQQGLAKPKVVMPSPGFSAATVPQIQDVYKGTMFRFPVNFGNPADHLKGQSSPLIPSLSIRPFVIPAFPSHLLATSAPSSDLCRPLATSLVHYPTSYDSSQRHRLYPVSTWHNQPTYAAPHGPSFHRNTKL</sequence>
<dbReference type="GO" id="GO:0003714">
    <property type="term" value="F:transcription corepressor activity"/>
    <property type="evidence" value="ECO:0007669"/>
    <property type="project" value="Ensembl"/>
</dbReference>
<dbReference type="GO" id="GO:0032755">
    <property type="term" value="P:positive regulation of interleukin-6 production"/>
    <property type="evidence" value="ECO:0007669"/>
    <property type="project" value="Ensembl"/>
</dbReference>
<organism evidence="9 10">
    <name type="scientific">Sphenodon punctatus</name>
    <name type="common">Tuatara</name>
    <name type="synonym">Hatteria punctata</name>
    <dbReference type="NCBI Taxonomy" id="8508"/>
    <lineage>
        <taxon>Eukaryota</taxon>
        <taxon>Metazoa</taxon>
        <taxon>Chordata</taxon>
        <taxon>Craniata</taxon>
        <taxon>Vertebrata</taxon>
        <taxon>Euteleostomi</taxon>
        <taxon>Lepidosauria</taxon>
        <taxon>Sphenodontia</taxon>
        <taxon>Sphenodontidae</taxon>
        <taxon>Sphenodon</taxon>
    </lineage>
</organism>
<dbReference type="PROSITE" id="PS51011">
    <property type="entry name" value="ARID"/>
    <property type="match status" value="1"/>
</dbReference>
<dbReference type="GO" id="GO:0005654">
    <property type="term" value="C:nucleoplasm"/>
    <property type="evidence" value="ECO:0007669"/>
    <property type="project" value="Ensembl"/>
</dbReference>